<gene>
    <name evidence="1" type="ORF">HJG63_008767</name>
</gene>
<sequence>MGLVVNRSYASRGPEETLGTHCPFCSKDNPTLCSGSCIQLPTSKGWPSPQEKECSGRWFRIKLLFPHENFICIAFQINMSVKLKGRLLFADMSRNSPFRQPALVSRYSSITPFKACRERRLWLLCKSA</sequence>
<accession>A0A7J8D6L8</accession>
<proteinExistence type="predicted"/>
<comment type="caution">
    <text evidence="1">The sequence shown here is derived from an EMBL/GenBank/DDBJ whole genome shotgun (WGS) entry which is preliminary data.</text>
</comment>
<reference evidence="1 2" key="1">
    <citation type="journal article" date="2020" name="Nature">
        <title>Six reference-quality genomes reveal evolution of bat adaptations.</title>
        <authorList>
            <person name="Jebb D."/>
            <person name="Huang Z."/>
            <person name="Pippel M."/>
            <person name="Hughes G.M."/>
            <person name="Lavrichenko K."/>
            <person name="Devanna P."/>
            <person name="Winkler S."/>
            <person name="Jermiin L.S."/>
            <person name="Skirmuntt E.C."/>
            <person name="Katzourakis A."/>
            <person name="Burkitt-Gray L."/>
            <person name="Ray D.A."/>
            <person name="Sullivan K.A.M."/>
            <person name="Roscito J.G."/>
            <person name="Kirilenko B.M."/>
            <person name="Davalos L.M."/>
            <person name="Corthals A.P."/>
            <person name="Power M.L."/>
            <person name="Jones G."/>
            <person name="Ransome R.D."/>
            <person name="Dechmann D.K.N."/>
            <person name="Locatelli A.G."/>
            <person name="Puechmaille S.J."/>
            <person name="Fedrigo O."/>
            <person name="Jarvis E.D."/>
            <person name="Hiller M."/>
            <person name="Vernes S.C."/>
            <person name="Myers E.W."/>
            <person name="Teeling E.C."/>
        </authorList>
    </citation>
    <scope>NUCLEOTIDE SEQUENCE [LARGE SCALE GENOMIC DNA]</scope>
    <source>
        <strain evidence="1">MRouAeg1</strain>
        <tissue evidence="1">Muscle</tissue>
    </source>
</reference>
<dbReference type="Proteomes" id="UP000593571">
    <property type="component" value="Unassembled WGS sequence"/>
</dbReference>
<evidence type="ECO:0000313" key="2">
    <source>
        <dbReference type="Proteomes" id="UP000593571"/>
    </source>
</evidence>
<keyword evidence="2" id="KW-1185">Reference proteome</keyword>
<evidence type="ECO:0000313" key="1">
    <source>
        <dbReference type="EMBL" id="KAF6418743.1"/>
    </source>
</evidence>
<protein>
    <submittedName>
        <fullName evidence="1">Uncharacterized protein</fullName>
    </submittedName>
</protein>
<name>A0A7J8D6L8_ROUAE</name>
<organism evidence="1 2">
    <name type="scientific">Rousettus aegyptiacus</name>
    <name type="common">Egyptian fruit bat</name>
    <name type="synonym">Pteropus aegyptiacus</name>
    <dbReference type="NCBI Taxonomy" id="9407"/>
    <lineage>
        <taxon>Eukaryota</taxon>
        <taxon>Metazoa</taxon>
        <taxon>Chordata</taxon>
        <taxon>Craniata</taxon>
        <taxon>Vertebrata</taxon>
        <taxon>Euteleostomi</taxon>
        <taxon>Mammalia</taxon>
        <taxon>Eutheria</taxon>
        <taxon>Laurasiatheria</taxon>
        <taxon>Chiroptera</taxon>
        <taxon>Yinpterochiroptera</taxon>
        <taxon>Pteropodoidea</taxon>
        <taxon>Pteropodidae</taxon>
        <taxon>Rousettinae</taxon>
        <taxon>Rousettus</taxon>
    </lineage>
</organism>
<dbReference type="AlphaFoldDB" id="A0A7J8D6L8"/>
<dbReference type="EMBL" id="JACASE010000013">
    <property type="protein sequence ID" value="KAF6418743.1"/>
    <property type="molecule type" value="Genomic_DNA"/>
</dbReference>